<reference evidence="1" key="2">
    <citation type="submission" date="2025-09" db="UniProtKB">
        <authorList>
            <consortium name="EnsemblPlants"/>
        </authorList>
    </citation>
    <scope>IDENTIFICATION</scope>
</reference>
<keyword evidence="2" id="KW-1185">Reference proteome</keyword>
<sequence>MRVQVWLSPGIGASLLLSLAISYFFLHPSTKPPARNLVPVLPFTTSVINQPTPFYPAYPTIRTMEGSSNSPDKQSTTGGSPEERGSGSGGGSGGGGGGRGAGEPVRSRWTPKPEQILILESIFNSGMVNPPKDETVRIRKLLERFGAVGDANVFYWFQNRRSRSRRRQRQMQAAAAAAAAASSSASAAAAANTSPAASTIMGMGLPSGVGAVHPMAIGGSACQYEQQASSSSSSGSTGGASLGLLAHGAGMSSSASAVGYLQASCGASSPLASGLMGDIDSAGSDDLFAISRQMGFVAGSPGGSSSAATTTAVQQQYYACQLPAATITVFINGVPMEVPRGPIDLRAMFGQDVVLLHSSGALLPVNDYGILIQSLQMGESYFLVSRQT</sequence>
<reference evidence="1" key="1">
    <citation type="submission" date="2021-05" db="EMBL/GenBank/DDBJ databases">
        <authorList>
            <person name="Scholz U."/>
            <person name="Mascher M."/>
            <person name="Fiebig A."/>
        </authorList>
    </citation>
    <scope>NUCLEOTIDE SEQUENCE [LARGE SCALE GENOMIC DNA]</scope>
</reference>
<proteinExistence type="predicted"/>
<evidence type="ECO:0000313" key="2">
    <source>
        <dbReference type="Proteomes" id="UP001732700"/>
    </source>
</evidence>
<name>A0ACD5YPC0_AVESA</name>
<protein>
    <submittedName>
        <fullName evidence="1">Uncharacterized protein</fullName>
    </submittedName>
</protein>
<dbReference type="Proteomes" id="UP001732700">
    <property type="component" value="Chromosome 5D"/>
</dbReference>
<accession>A0ACD5YPC0</accession>
<organism evidence="1 2">
    <name type="scientific">Avena sativa</name>
    <name type="common">Oat</name>
    <dbReference type="NCBI Taxonomy" id="4498"/>
    <lineage>
        <taxon>Eukaryota</taxon>
        <taxon>Viridiplantae</taxon>
        <taxon>Streptophyta</taxon>
        <taxon>Embryophyta</taxon>
        <taxon>Tracheophyta</taxon>
        <taxon>Spermatophyta</taxon>
        <taxon>Magnoliopsida</taxon>
        <taxon>Liliopsida</taxon>
        <taxon>Poales</taxon>
        <taxon>Poaceae</taxon>
        <taxon>BOP clade</taxon>
        <taxon>Pooideae</taxon>
        <taxon>Poodae</taxon>
        <taxon>Poeae</taxon>
        <taxon>Poeae Chloroplast Group 1 (Aveneae type)</taxon>
        <taxon>Aveninae</taxon>
        <taxon>Avena</taxon>
    </lineage>
</organism>
<dbReference type="EnsemblPlants" id="AVESA.00010b.r2.5DG1001490.1">
    <property type="protein sequence ID" value="AVESA.00010b.r2.5DG1001490.1.CDS"/>
    <property type="gene ID" value="AVESA.00010b.r2.5DG1001490"/>
</dbReference>
<evidence type="ECO:0000313" key="1">
    <source>
        <dbReference type="EnsemblPlants" id="AVESA.00010b.r2.5DG1001490.1.CDS"/>
    </source>
</evidence>